<dbReference type="AlphaFoldDB" id="A0A182IQQ6"/>
<dbReference type="VEuPathDB" id="VectorBase:AATE003679"/>
<protein>
    <submittedName>
        <fullName evidence="1">Uncharacterized protein</fullName>
    </submittedName>
</protein>
<organism evidence="1">
    <name type="scientific">Anopheles atroparvus</name>
    <name type="common">European mosquito</name>
    <dbReference type="NCBI Taxonomy" id="41427"/>
    <lineage>
        <taxon>Eukaryota</taxon>
        <taxon>Metazoa</taxon>
        <taxon>Ecdysozoa</taxon>
        <taxon>Arthropoda</taxon>
        <taxon>Hexapoda</taxon>
        <taxon>Insecta</taxon>
        <taxon>Pterygota</taxon>
        <taxon>Neoptera</taxon>
        <taxon>Endopterygota</taxon>
        <taxon>Diptera</taxon>
        <taxon>Nematocera</taxon>
        <taxon>Culicoidea</taxon>
        <taxon>Culicidae</taxon>
        <taxon>Anophelinae</taxon>
        <taxon>Anopheles</taxon>
    </lineage>
</organism>
<sequence length="152" mass="17469">MVSKAREDVEDYSATVELMSDAYRVRVTMREKKGGALQKIKKRLSHSFGRLFGRNRAASGASKGIDAPTVREQYMKCPTDCMWTWTVKSSWVSINILARNHICKLEIMRYQFQGFALAILFLITCSYVIVMPEKAIMARFCPAYLYVTVLRH</sequence>
<dbReference type="STRING" id="41427.A0A182IQQ6"/>
<name>A0A182IQQ6_ANOAO</name>
<proteinExistence type="predicted"/>
<reference evidence="1" key="1">
    <citation type="submission" date="2022-08" db="UniProtKB">
        <authorList>
            <consortium name="EnsemblMetazoa"/>
        </authorList>
    </citation>
    <scope>IDENTIFICATION</scope>
    <source>
        <strain evidence="1">EBRO</strain>
    </source>
</reference>
<dbReference type="EnsemblMetazoa" id="AATE003679-RA">
    <property type="protein sequence ID" value="AATE003679-PA.1"/>
    <property type="gene ID" value="AATE003679"/>
</dbReference>
<evidence type="ECO:0000313" key="1">
    <source>
        <dbReference type="EnsemblMetazoa" id="AATE003679-PA.1"/>
    </source>
</evidence>
<accession>A0A182IQQ6</accession>